<gene>
    <name evidence="1" type="ORF">SS1G_08426</name>
</gene>
<dbReference type="GeneID" id="5486577"/>
<evidence type="ECO:0000313" key="1">
    <source>
        <dbReference type="EMBL" id="EDN92563.1"/>
    </source>
</evidence>
<proteinExistence type="predicted"/>
<protein>
    <submittedName>
        <fullName evidence="1">Uncharacterized protein</fullName>
    </submittedName>
</protein>
<keyword evidence="2" id="KW-1185">Reference proteome</keyword>
<dbReference type="EMBL" id="CH476631">
    <property type="protein sequence ID" value="EDN92563.1"/>
    <property type="molecule type" value="Genomic_DNA"/>
</dbReference>
<accession>A7ESX1</accession>
<dbReference type="Proteomes" id="UP000001312">
    <property type="component" value="Unassembled WGS sequence"/>
</dbReference>
<evidence type="ECO:0000313" key="2">
    <source>
        <dbReference type="Proteomes" id="UP000001312"/>
    </source>
</evidence>
<dbReference type="InParanoid" id="A7ESX1"/>
<dbReference type="HOGENOM" id="CLU_1548542_0_0_1"/>
<dbReference type="RefSeq" id="XP_001590686.1">
    <property type="nucleotide sequence ID" value="XM_001590636.1"/>
</dbReference>
<dbReference type="AlphaFoldDB" id="A7ESX1"/>
<organism evidence="1 2">
    <name type="scientific">Sclerotinia sclerotiorum (strain ATCC 18683 / 1980 / Ss-1)</name>
    <name type="common">White mold</name>
    <name type="synonym">Whetzelinia sclerotiorum</name>
    <dbReference type="NCBI Taxonomy" id="665079"/>
    <lineage>
        <taxon>Eukaryota</taxon>
        <taxon>Fungi</taxon>
        <taxon>Dikarya</taxon>
        <taxon>Ascomycota</taxon>
        <taxon>Pezizomycotina</taxon>
        <taxon>Leotiomycetes</taxon>
        <taxon>Helotiales</taxon>
        <taxon>Sclerotiniaceae</taxon>
        <taxon>Sclerotinia</taxon>
    </lineage>
</organism>
<reference evidence="2" key="1">
    <citation type="journal article" date="2011" name="PLoS Genet.">
        <title>Genomic analysis of the necrotrophic fungal pathogens Sclerotinia sclerotiorum and Botrytis cinerea.</title>
        <authorList>
            <person name="Amselem J."/>
            <person name="Cuomo C.A."/>
            <person name="van Kan J.A."/>
            <person name="Viaud M."/>
            <person name="Benito E.P."/>
            <person name="Couloux A."/>
            <person name="Coutinho P.M."/>
            <person name="de Vries R.P."/>
            <person name="Dyer P.S."/>
            <person name="Fillinger S."/>
            <person name="Fournier E."/>
            <person name="Gout L."/>
            <person name="Hahn M."/>
            <person name="Kohn L."/>
            <person name="Lapalu N."/>
            <person name="Plummer K.M."/>
            <person name="Pradier J.M."/>
            <person name="Quevillon E."/>
            <person name="Sharon A."/>
            <person name="Simon A."/>
            <person name="ten Have A."/>
            <person name="Tudzynski B."/>
            <person name="Tudzynski P."/>
            <person name="Wincker P."/>
            <person name="Andrew M."/>
            <person name="Anthouard V."/>
            <person name="Beever R.E."/>
            <person name="Beffa R."/>
            <person name="Benoit I."/>
            <person name="Bouzid O."/>
            <person name="Brault B."/>
            <person name="Chen Z."/>
            <person name="Choquer M."/>
            <person name="Collemare J."/>
            <person name="Cotton P."/>
            <person name="Danchin E.G."/>
            <person name="Da Silva C."/>
            <person name="Gautier A."/>
            <person name="Giraud C."/>
            <person name="Giraud T."/>
            <person name="Gonzalez C."/>
            <person name="Grossetete S."/>
            <person name="Guldener U."/>
            <person name="Henrissat B."/>
            <person name="Howlett B.J."/>
            <person name="Kodira C."/>
            <person name="Kretschmer M."/>
            <person name="Lappartient A."/>
            <person name="Leroch M."/>
            <person name="Levis C."/>
            <person name="Mauceli E."/>
            <person name="Neuveglise C."/>
            <person name="Oeser B."/>
            <person name="Pearson M."/>
            <person name="Poulain J."/>
            <person name="Poussereau N."/>
            <person name="Quesneville H."/>
            <person name="Rascle C."/>
            <person name="Schumacher J."/>
            <person name="Segurens B."/>
            <person name="Sexton A."/>
            <person name="Silva E."/>
            <person name="Sirven C."/>
            <person name="Soanes D.M."/>
            <person name="Talbot N.J."/>
            <person name="Templeton M."/>
            <person name="Yandava C."/>
            <person name="Yarden O."/>
            <person name="Zeng Q."/>
            <person name="Rollins J.A."/>
            <person name="Lebrun M.H."/>
            <person name="Dickman M."/>
        </authorList>
    </citation>
    <scope>NUCLEOTIDE SEQUENCE [LARGE SCALE GENOMIC DNA]</scope>
    <source>
        <strain evidence="2">ATCC 18683 / 1980 / Ss-1</strain>
    </source>
</reference>
<sequence length="173" mass="19898">MREAKISWLVKENRKILYPGPEEHFSHFGESDDFNSSNRCCYEYGRCDARKFGKSGKREKLGDSGIVGDSSWDYYGLEIEKWIRQDFALIQIQLTSSQSYNINILILHPTVIPALSIATTIISSPHSAFNNKAKHYAIPAGRHAKKHNTFLRWYSRQTGGRRTAQWVLLEGKF</sequence>
<dbReference type="KEGG" id="ssl:SS1G_08426"/>
<name>A7ESX1_SCLS1</name>